<comment type="caution">
    <text evidence="1">The sequence shown here is derived from an EMBL/GenBank/DDBJ whole genome shotgun (WGS) entry which is preliminary data.</text>
</comment>
<proteinExistence type="predicted"/>
<sequence>MKNFIYQQSANYFNTWAFVYVLRNSHNYISSYPKPSVTLKKIFPIVFNCHVIYCSATPCAESYSKLFYQLFLCCYSPFSYHKFKSFYQWHRVFGIPLQRRINGLLVNDYSKTKEALVLATIEPSVFNYANPNNGRGMFKIVVSNMYQNNELHNKILQDEADAYMIQKEVNALKLQVMRLKKEIVQLKQAKFTPK</sequence>
<accession>I9ZWZ5</accession>
<evidence type="ECO:0000313" key="1">
    <source>
        <dbReference type="EMBL" id="EJB41333.1"/>
    </source>
</evidence>
<name>I9ZWZ5_HELPX</name>
<evidence type="ECO:0000313" key="2">
    <source>
        <dbReference type="Proteomes" id="UP000005483"/>
    </source>
</evidence>
<dbReference type="AlphaFoldDB" id="I9ZWZ5"/>
<dbReference type="Proteomes" id="UP000005483">
    <property type="component" value="Unassembled WGS sequence"/>
</dbReference>
<protein>
    <submittedName>
        <fullName evidence="1">Uncharacterized protein</fullName>
    </submittedName>
</protein>
<dbReference type="EMBL" id="AKOC01000015">
    <property type="protein sequence ID" value="EJB41333.1"/>
    <property type="molecule type" value="Genomic_DNA"/>
</dbReference>
<reference evidence="1 2" key="1">
    <citation type="submission" date="2012-04" db="EMBL/GenBank/DDBJ databases">
        <title>Genome sequence of Helicobacter pylori Hp A-9.</title>
        <authorList>
            <person name="Blanchard T.G."/>
            <person name="Czinn S.J."/>
            <person name="McCracken C."/>
            <person name="Abolude K."/>
            <person name="Maroo A."/>
            <person name="Santana-Cruz I."/>
            <person name="Tallon L.J."/>
            <person name="Ficke F.W.F."/>
        </authorList>
    </citation>
    <scope>NUCLEOTIDE SEQUENCE [LARGE SCALE GENOMIC DNA]</scope>
    <source>
        <strain evidence="1 2">Hp A-9</strain>
    </source>
</reference>
<gene>
    <name evidence="1" type="ORF">HPHPA9_1621</name>
</gene>
<dbReference type="RefSeq" id="WP_001877674.1">
    <property type="nucleotide sequence ID" value="NZ_AKOC01000015.1"/>
</dbReference>
<dbReference type="PATRIC" id="fig|992034.3.peg.1559"/>
<organism evidence="1 2">
    <name type="scientific">Helicobacter pylori Hp A-9</name>
    <dbReference type="NCBI Taxonomy" id="992034"/>
    <lineage>
        <taxon>Bacteria</taxon>
        <taxon>Pseudomonadati</taxon>
        <taxon>Campylobacterota</taxon>
        <taxon>Epsilonproteobacteria</taxon>
        <taxon>Campylobacterales</taxon>
        <taxon>Helicobacteraceae</taxon>
        <taxon>Helicobacter</taxon>
    </lineage>
</organism>